<dbReference type="EMBL" id="CM051405">
    <property type="protein sequence ID" value="KAJ4704804.1"/>
    <property type="molecule type" value="Genomic_DNA"/>
</dbReference>
<evidence type="ECO:0000313" key="1">
    <source>
        <dbReference type="EMBL" id="KAJ4704804.1"/>
    </source>
</evidence>
<reference evidence="1 2" key="1">
    <citation type="journal article" date="2023" name="Science">
        <title>Complex scaffold remodeling in plant triterpene biosynthesis.</title>
        <authorList>
            <person name="De La Pena R."/>
            <person name="Hodgson H."/>
            <person name="Liu J.C."/>
            <person name="Stephenson M.J."/>
            <person name="Martin A.C."/>
            <person name="Owen C."/>
            <person name="Harkess A."/>
            <person name="Leebens-Mack J."/>
            <person name="Jimenez L.E."/>
            <person name="Osbourn A."/>
            <person name="Sattely E.S."/>
        </authorList>
    </citation>
    <scope>NUCLEOTIDE SEQUENCE [LARGE SCALE GENOMIC DNA]</scope>
    <source>
        <strain evidence="2">cv. JPN11</strain>
        <tissue evidence="1">Leaf</tissue>
    </source>
</reference>
<sequence length="235" mass="27050">MATVHEELPTPLTSKAEQPPLFDGTTRLYTFYPCPFAQRAWIIRNYKGLQDEIKLVPLILDDRPTWYKEKVYPPNKVPALEHNGKIMGESINLTKYIDSNFEGPSLFPNDPEKRNFGEELLSSADTFAMNLFASLKGDTIKETGDAFDQLEKALQKFDDGPFFLGQFSLVDIAYIPFVDRFFIVLKEALQYDITSGRPKLGAWIEELNKIDAYEQTKPDSKELVEYFKKKFLVQK</sequence>
<gene>
    <name evidence="1" type="ORF">OWV82_021660</name>
</gene>
<proteinExistence type="predicted"/>
<evidence type="ECO:0000313" key="2">
    <source>
        <dbReference type="Proteomes" id="UP001164539"/>
    </source>
</evidence>
<comment type="caution">
    <text evidence="1">The sequence shown here is derived from an EMBL/GenBank/DDBJ whole genome shotgun (WGS) entry which is preliminary data.</text>
</comment>
<organism evidence="1 2">
    <name type="scientific">Melia azedarach</name>
    <name type="common">Chinaberry tree</name>
    <dbReference type="NCBI Taxonomy" id="155640"/>
    <lineage>
        <taxon>Eukaryota</taxon>
        <taxon>Viridiplantae</taxon>
        <taxon>Streptophyta</taxon>
        <taxon>Embryophyta</taxon>
        <taxon>Tracheophyta</taxon>
        <taxon>Spermatophyta</taxon>
        <taxon>Magnoliopsida</taxon>
        <taxon>eudicotyledons</taxon>
        <taxon>Gunneridae</taxon>
        <taxon>Pentapetalae</taxon>
        <taxon>rosids</taxon>
        <taxon>malvids</taxon>
        <taxon>Sapindales</taxon>
        <taxon>Meliaceae</taxon>
        <taxon>Melia</taxon>
    </lineage>
</organism>
<dbReference type="Proteomes" id="UP001164539">
    <property type="component" value="Chromosome 12"/>
</dbReference>
<keyword evidence="2" id="KW-1185">Reference proteome</keyword>
<accession>A0ACC1X0X0</accession>
<name>A0ACC1X0X0_MELAZ</name>
<protein>
    <submittedName>
        <fullName evidence="1">Glutathione S-transferase family protein</fullName>
    </submittedName>
</protein>